<gene>
    <name evidence="1" type="ORF">SAMN06297358_1515</name>
</gene>
<evidence type="ECO:0000313" key="1">
    <source>
        <dbReference type="EMBL" id="SOD14320.1"/>
    </source>
</evidence>
<sequence length="74" mass="8167">MIDEPGQGLERLLHSPRLTYASVRNDAPISVIPTAAEESLNFASSCWSGLCCELATARFAIPYPRKNGFVIHNY</sequence>
<dbReference type="EMBL" id="OCMT01000002">
    <property type="protein sequence ID" value="SOD14320.1"/>
    <property type="molecule type" value="Genomic_DNA"/>
</dbReference>
<protein>
    <submittedName>
        <fullName evidence="1">Uncharacterized protein</fullName>
    </submittedName>
</protein>
<reference evidence="2" key="1">
    <citation type="submission" date="2017-09" db="EMBL/GenBank/DDBJ databases">
        <authorList>
            <person name="Varghese N."/>
            <person name="Submissions S."/>
        </authorList>
    </citation>
    <scope>NUCLEOTIDE SEQUENCE [LARGE SCALE GENOMIC DNA]</scope>
    <source>
        <strain evidence="2">CGMCC 1.12803</strain>
    </source>
</reference>
<accession>A0A285ZXH4</accession>
<organism evidence="1 2">
    <name type="scientific">Pedobacter xixiisoli</name>
    <dbReference type="NCBI Taxonomy" id="1476464"/>
    <lineage>
        <taxon>Bacteria</taxon>
        <taxon>Pseudomonadati</taxon>
        <taxon>Bacteroidota</taxon>
        <taxon>Sphingobacteriia</taxon>
        <taxon>Sphingobacteriales</taxon>
        <taxon>Sphingobacteriaceae</taxon>
        <taxon>Pedobacter</taxon>
    </lineage>
</organism>
<name>A0A285ZXH4_9SPHI</name>
<evidence type="ECO:0000313" key="2">
    <source>
        <dbReference type="Proteomes" id="UP000219281"/>
    </source>
</evidence>
<dbReference type="Proteomes" id="UP000219281">
    <property type="component" value="Unassembled WGS sequence"/>
</dbReference>
<keyword evidence="2" id="KW-1185">Reference proteome</keyword>
<proteinExistence type="predicted"/>
<dbReference type="AlphaFoldDB" id="A0A285ZXH4"/>